<keyword evidence="3" id="KW-0472">Membrane</keyword>
<comment type="similarity">
    <text evidence="1">Belongs to the enoyl-CoA hydratase/isomerase family.</text>
</comment>
<feature type="region of interest" description="Disordered" evidence="2">
    <location>
        <begin position="378"/>
        <end position="413"/>
    </location>
</feature>
<feature type="compositionally biased region" description="Low complexity" evidence="2">
    <location>
        <begin position="2471"/>
        <end position="2486"/>
    </location>
</feature>
<dbReference type="EMBL" id="CAUJNA010000258">
    <property type="protein sequence ID" value="CAJ1374542.1"/>
    <property type="molecule type" value="Genomic_DNA"/>
</dbReference>
<dbReference type="GO" id="GO:0008300">
    <property type="term" value="P:isoprenoid catabolic process"/>
    <property type="evidence" value="ECO:0007669"/>
    <property type="project" value="TreeGrafter"/>
</dbReference>
<feature type="compositionally biased region" description="Basic and acidic residues" evidence="2">
    <location>
        <begin position="1794"/>
        <end position="1810"/>
    </location>
</feature>
<dbReference type="Gene3D" id="3.90.226.10">
    <property type="entry name" value="2-enoyl-CoA Hydratase, Chain A, domain 1"/>
    <property type="match status" value="2"/>
</dbReference>
<comment type="caution">
    <text evidence="5">The sequence shown here is derived from an EMBL/GenBank/DDBJ whole genome shotgun (WGS) entry which is preliminary data.</text>
</comment>
<dbReference type="Proteomes" id="UP001178507">
    <property type="component" value="Unassembled WGS sequence"/>
</dbReference>
<feature type="transmembrane region" description="Helical" evidence="3">
    <location>
        <begin position="433"/>
        <end position="454"/>
    </location>
</feature>
<evidence type="ECO:0000256" key="4">
    <source>
        <dbReference type="SAM" id="SignalP"/>
    </source>
</evidence>
<feature type="compositionally biased region" description="Basic and acidic residues" evidence="2">
    <location>
        <begin position="2072"/>
        <end position="2111"/>
    </location>
</feature>
<evidence type="ECO:0000256" key="3">
    <source>
        <dbReference type="SAM" id="Phobius"/>
    </source>
</evidence>
<feature type="compositionally biased region" description="Basic and acidic residues" evidence="2">
    <location>
        <begin position="1865"/>
        <end position="1881"/>
    </location>
</feature>
<feature type="compositionally biased region" description="Basic and acidic residues" evidence="2">
    <location>
        <begin position="2118"/>
        <end position="2134"/>
    </location>
</feature>
<dbReference type="PANTHER" id="PTHR42964">
    <property type="entry name" value="ENOYL-COA HYDRATASE"/>
    <property type="match status" value="1"/>
</dbReference>
<gene>
    <name evidence="5" type="ORF">EVOR1521_LOCUS4071</name>
</gene>
<reference evidence="5" key="1">
    <citation type="submission" date="2023-08" db="EMBL/GenBank/DDBJ databases">
        <authorList>
            <person name="Chen Y."/>
            <person name="Shah S."/>
            <person name="Dougan E. K."/>
            <person name="Thang M."/>
            <person name="Chan C."/>
        </authorList>
    </citation>
    <scope>NUCLEOTIDE SEQUENCE</scope>
</reference>
<dbReference type="InterPro" id="IPR029045">
    <property type="entry name" value="ClpP/crotonase-like_dom_sf"/>
</dbReference>
<evidence type="ECO:0008006" key="7">
    <source>
        <dbReference type="Google" id="ProtNLM"/>
    </source>
</evidence>
<keyword evidence="6" id="KW-1185">Reference proteome</keyword>
<feature type="region of interest" description="Disordered" evidence="2">
    <location>
        <begin position="1794"/>
        <end position="1814"/>
    </location>
</feature>
<evidence type="ECO:0000313" key="5">
    <source>
        <dbReference type="EMBL" id="CAJ1374542.1"/>
    </source>
</evidence>
<feature type="compositionally biased region" description="Basic and acidic residues" evidence="2">
    <location>
        <begin position="1910"/>
        <end position="1927"/>
    </location>
</feature>
<feature type="region of interest" description="Disordered" evidence="2">
    <location>
        <begin position="1865"/>
        <end position="2032"/>
    </location>
</feature>
<feature type="region of interest" description="Disordered" evidence="2">
    <location>
        <begin position="2389"/>
        <end position="2426"/>
    </location>
</feature>
<proteinExistence type="inferred from homology"/>
<feature type="compositionally biased region" description="Basic and acidic residues" evidence="2">
    <location>
        <begin position="2569"/>
        <end position="2584"/>
    </location>
</feature>
<dbReference type="CDD" id="cd06558">
    <property type="entry name" value="crotonase-like"/>
    <property type="match status" value="1"/>
</dbReference>
<feature type="region of interest" description="Disordered" evidence="2">
    <location>
        <begin position="2458"/>
        <end position="2589"/>
    </location>
</feature>
<feature type="region of interest" description="Disordered" evidence="2">
    <location>
        <begin position="2050"/>
        <end position="2161"/>
    </location>
</feature>
<feature type="transmembrane region" description="Helical" evidence="3">
    <location>
        <begin position="177"/>
        <end position="194"/>
    </location>
</feature>
<name>A0AA36HTU3_9DINO</name>
<feature type="compositionally biased region" description="Low complexity" evidence="2">
    <location>
        <begin position="2508"/>
        <end position="2523"/>
    </location>
</feature>
<evidence type="ECO:0000256" key="1">
    <source>
        <dbReference type="ARBA" id="ARBA00005254"/>
    </source>
</evidence>
<dbReference type="PANTHER" id="PTHR42964:SF1">
    <property type="entry name" value="POLYKETIDE BIOSYNTHESIS ENOYL-COA HYDRATASE PKSH-RELATED"/>
    <property type="match status" value="1"/>
</dbReference>
<feature type="compositionally biased region" description="Basic and acidic residues" evidence="2">
    <location>
        <begin position="2002"/>
        <end position="2019"/>
    </location>
</feature>
<dbReference type="InterPro" id="IPR051683">
    <property type="entry name" value="Enoyl-CoA_Hydratase/Isomerase"/>
</dbReference>
<feature type="compositionally biased region" description="Basic residues" evidence="2">
    <location>
        <begin position="2612"/>
        <end position="2628"/>
    </location>
</feature>
<evidence type="ECO:0000256" key="2">
    <source>
        <dbReference type="SAM" id="MobiDB-lite"/>
    </source>
</evidence>
<feature type="transmembrane region" description="Helical" evidence="3">
    <location>
        <begin position="62"/>
        <end position="83"/>
    </location>
</feature>
<feature type="chain" id="PRO_5041252449" description="3-hydroxyacyl-CoA dehydrogenase" evidence="4">
    <location>
        <begin position="23"/>
        <end position="2676"/>
    </location>
</feature>
<dbReference type="Pfam" id="PF00378">
    <property type="entry name" value="ECH_1"/>
    <property type="match status" value="1"/>
</dbReference>
<feature type="signal peptide" evidence="4">
    <location>
        <begin position="1"/>
        <end position="22"/>
    </location>
</feature>
<evidence type="ECO:0000313" key="6">
    <source>
        <dbReference type="Proteomes" id="UP001178507"/>
    </source>
</evidence>
<feature type="compositionally biased region" description="Basic and acidic residues" evidence="2">
    <location>
        <begin position="394"/>
        <end position="406"/>
    </location>
</feature>
<keyword evidence="3" id="KW-0812">Transmembrane</keyword>
<feature type="transmembrane region" description="Helical" evidence="3">
    <location>
        <begin position="317"/>
        <end position="338"/>
    </location>
</feature>
<feature type="transmembrane region" description="Helical" evidence="3">
    <location>
        <begin position="147"/>
        <end position="168"/>
    </location>
</feature>
<feature type="compositionally biased region" description="Basic and acidic residues" evidence="2">
    <location>
        <begin position="2653"/>
        <end position="2662"/>
    </location>
</feature>
<feature type="compositionally biased region" description="Low complexity" evidence="2">
    <location>
        <begin position="2408"/>
        <end position="2419"/>
    </location>
</feature>
<keyword evidence="3" id="KW-1133">Transmembrane helix</keyword>
<accession>A0AA36HTU3</accession>
<dbReference type="SUPFAM" id="SSF52096">
    <property type="entry name" value="ClpP/crotonase"/>
    <property type="match status" value="2"/>
</dbReference>
<organism evidence="5 6">
    <name type="scientific">Effrenium voratum</name>
    <dbReference type="NCBI Taxonomy" id="2562239"/>
    <lineage>
        <taxon>Eukaryota</taxon>
        <taxon>Sar</taxon>
        <taxon>Alveolata</taxon>
        <taxon>Dinophyceae</taxon>
        <taxon>Suessiales</taxon>
        <taxon>Symbiodiniaceae</taxon>
        <taxon>Effrenium</taxon>
    </lineage>
</organism>
<feature type="compositionally biased region" description="Basic and acidic residues" evidence="2">
    <location>
        <begin position="1956"/>
        <end position="1973"/>
    </location>
</feature>
<feature type="compositionally biased region" description="Basic and acidic residues" evidence="2">
    <location>
        <begin position="2050"/>
        <end position="2065"/>
    </location>
</feature>
<sequence>MAMARSSFLPVLLVAALFVVPAFVPSPAPRVSPHAAAAAGAVPLLLVAQPALAEDYMMPPSWPFVGVFILLASALLVVGNFIFPGKRMARSSFLPVLLVAALFVVPAFVPSPAPRVSPHAAAAAGAVPLLLVAQPALAEDYMMPPSWPFVGVFILLASALLVVGNFIFPGKRMARSSFLPVLLVAALFVVPAFVPSPAPRVSPHAAAAAGAVPLLLVAQPALAEDYMMPPSWPFVGVFILLASALLVVGNFIFPGKRMARSSFLPVLLVAALFVVPAFVPSPAPRVSPHAAAAAGAVPLLLVAQPALAEDYMMPPSWPFVGVFILLASALLVVGNFIFPGKRDLSSIAQNTLDPDDPSIKGKSWEAVEKTLRQRDGYIASLNGPGTRSTGASPKEGDGKPSADGRAMESSNEDVELLRPKAADLARWPRPTAWAALSLAFAGAGCLALALRPMLRAGQEPRELLANSQTGFYSSGGDLVKHFQIQQDRVPVAVIDFIWPGLNVEFQEGEGTVTAQSLSDYTFALLTGESPFGGTKGEVRVPAGGCCSDQLNWGEYVAYTRKQVCYLAALVAAGNEAADYNSGLSRLIPPDKCDHDEYEAGFKRSLLGLLAACSVDPTLKEGQGPVLIVAKSSDGHDPSKPSPALDSDVKLEEGSLRTCRFRDGSSGNPAKNGMAVTEPSACSEEPPVDFMRAGNKLQGQVMVDITAAWIGGYILAHKGCGGVDGGQDERLMTTMPEVMVLSFFMSAKASPLASEGVALLVPAYIIGARRIFAGFDGTSRDIGPGNFNAGKPAVNLAAPMTSDLASVELHGGAAQISATSPFLGFQSINQQSGLASDVPTARLNQNPIQFEMDGDYGFPEQVKAWYNAVALTHWHPDVQGVLRTLAVSIGSGPWGSGVWWGNSQIFFLVAWMGQALSSSSWGEKPPPLDFYIYSSFTENPSNQCLIHAYDDCVQCLNACEDAYAGPGRNQRYCCMEPEPWIPSAGLFPPAADGKACIPSGMAAKICGTKGYGDVYEHFKDKTVGELWAAVKTAATSLDPKAKTLFDAMLLCYDLEATEQRGPSFQEPCNPLYSNFPWEEKVDDFDKPASCTYKNWRHQCLKYKIGTQCATLTMDAGDGNGLNPAMLDALQDAIQDLQERSDVRVVLLKSNGKFFTNGFDPKHLMAESTMSDEDIIAFQIQFAKILYFLQRQQAATDQPRAKSYGEHHPRSEHRLFGKEVQASTAGVPSFTASGASLKLEASEGAGLWCAMGGKPSKAGSVLAIREMNPDGLCFDVNQPMLFKDIYYKEKNKEPWQTEFLVDDTSIDKKKVGDKLLYLGQRLEWDAEKKKYKPLKGKKWGSTAKGYELGKYLYDKNEKKFLPKFQNGRKVLVEEIAEVEKEPYIFKFPQWWFPLKRRKSILVWEETDGCPKGKVRIVYSAGKSSQSGMSNGPEDESGASAPVHTYHAIKNTKLANDKKYLEAAKKALCEVPPIRLKCNGGKSPKCVDADYVAPPPPKPTFPRVCSFLNSTPKPPPRPPVLTWQIAVQTVGGVCESDPVEPGSSVDEATTRAVDPWDGYPFVAFLSCHAFGAFIRLKLRVASGVNSARSSGEKLHQLTVVLLQGTVMGAGIGLVCACDYVISVKGAFFTMSEAKLGAVPSTALPYITRRCTLIKHLYQLVLAGANLSAEVAEEYGFVDKVVDEAKDLEAEGHAVCDRMTLCAPGAVAATKQVVMNTVGVPPSSFMMNYVAGIAADVRKGPQTLVEFHPLTAPELSATADFKDHRLEDLVILAGLQEKIAQGLATAKEKTAEGYDAAKEKVQQVAEKPSDTKDDNAEDAGLQEKIEQGLATAKEKTADDNAKDVGLQEKIEQGLATAQEKTAEGYAAAKEKVQQVAEKPSDTKDDNAEDAGLQEKTEQGLAIAPEKTAEGYAAAKEKVQQVGEKPSDTKDDNAEDVGLQEKIEQGLATAQEKTAEGYAAAKEKVQQVAEKPSDTKDDNAEDAGLQEKTEQGLAIAPEKTAEGYAAAKEKVQQVGEKPSDTKDDNAEDVGLQEKIEQGLATAQEKTAEGYAAAKEKVQQVAEKPSDTKDDNAEDAGLQEKIEQGLATAKEKTAEGYDAAKEKVQQVAEKPSDTKDDNAEDAGLQEKIEQGLATAKEKTAEGYAAAQEKVQQVAEKPSDTKDDNAEDAGLQEKIEQGLATAKEKTAEGYAAAKEKVQQVAEKPSDETQKHDPTFMDKVQGGLSAVQEKMVHGYAAFVEATKTLTGEKEAGGSKEADAEPGKVDDRNVATRVCAQVMIDPRGFRIRMALLQLKNPFDGGRNWDFGVRSWISPDVRLKDWVVFGIPWDIYGSVAYRSVSPIAGPGVAYLPARPMASPGVAYRSVSPMASPGVAYRSVSPMSSPGLAHRSANLMADAGARDGVSPRPSARSARRSGSRSVSPAASPSLRSREVSGAGSLGAVKYRAGSGPNPAAEMMAAALAQVPSQMRDPTPRYLKSQEAATPLTSASSPTSPESQEKTHRPVPAPLSPQSSKRISALSSPKSQSQSLRRSFSGLESESSLAPIHAGSEPGSPHHTFHRTFRDGTLPMPGGRSRSLQLRERSVSREREDVVKASHRLSRASTASFRLKCTETRSASPGARNRKGPKGPKGASLRKAHTQDWFPTYMPKSHGHASGHAFQRSFEKQLRGGEEAPAPLPLRSKNTR</sequence>
<keyword evidence="4" id="KW-0732">Signal</keyword>
<feature type="transmembrane region" description="Helical" evidence="3">
    <location>
        <begin position="92"/>
        <end position="109"/>
    </location>
</feature>
<dbReference type="InterPro" id="IPR001753">
    <property type="entry name" value="Enoyl-CoA_hydra/iso"/>
</dbReference>
<protein>
    <recommendedName>
        <fullName evidence="7">3-hydroxyacyl-CoA dehydrogenase</fullName>
    </recommendedName>
</protein>
<feature type="region of interest" description="Disordered" evidence="2">
    <location>
        <begin position="2601"/>
        <end position="2676"/>
    </location>
</feature>
<feature type="compositionally biased region" description="Low complexity" evidence="2">
    <location>
        <begin position="2138"/>
        <end position="2149"/>
    </location>
</feature>
<feature type="transmembrane region" description="Helical" evidence="3">
    <location>
        <begin position="232"/>
        <end position="253"/>
    </location>
</feature>
<feature type="transmembrane region" description="Helical" evidence="3">
    <location>
        <begin position="262"/>
        <end position="279"/>
    </location>
</feature>